<proteinExistence type="inferred from homology"/>
<keyword evidence="3" id="KW-0813">Transport</keyword>
<feature type="transmembrane region" description="Helical" evidence="8">
    <location>
        <begin position="252"/>
        <end position="275"/>
    </location>
</feature>
<keyword evidence="10" id="KW-1185">Reference proteome</keyword>
<name>A0A1M5QEW5_9BURK</name>
<dbReference type="Gene3D" id="1.10.3470.10">
    <property type="entry name" value="ABC transporter involved in vitamin B12 uptake, BtuC"/>
    <property type="match status" value="1"/>
</dbReference>
<dbReference type="Pfam" id="PF01032">
    <property type="entry name" value="FecCD"/>
    <property type="match status" value="1"/>
</dbReference>
<accession>A0A1M5QEW5</accession>
<dbReference type="InterPro" id="IPR037294">
    <property type="entry name" value="ABC_BtuC-like"/>
</dbReference>
<feature type="transmembrane region" description="Helical" evidence="8">
    <location>
        <begin position="164"/>
        <end position="186"/>
    </location>
</feature>
<dbReference type="STRING" id="658167.SAMN04488135_102248"/>
<comment type="subcellular location">
    <subcellularLocation>
        <location evidence="1">Cell membrane</location>
        <topology evidence="1">Multi-pass membrane protein</topology>
    </subcellularLocation>
</comment>
<evidence type="ECO:0000256" key="6">
    <source>
        <dbReference type="ARBA" id="ARBA00022989"/>
    </source>
</evidence>
<evidence type="ECO:0000256" key="1">
    <source>
        <dbReference type="ARBA" id="ARBA00004651"/>
    </source>
</evidence>
<sequence>MPRGRRPAWLAAGMSTPGLPYRRAAPMRPALLLLLFALLAALCAVSLFLGVGDVTLSSLWNPSTRAEAWQLMLISRLPRTLALMLAGTSMAVAGLIMQMLVRNRYVEPSTAGTVESATLGILAVTLVAPDTPVFGKMLVAAAFALAGTGLFLTILRRIPLRSPFLVPVLGLVLGGVVQAITTFFAYQHDLMQSLHAWTTGDFSGVLRGRYELLWGGFLLACAAYAAADRFTVAGMGEQFTTNLGLNHRRLTVVGLVIVSAISAVVVVTAGSIPFLGLLVPNVVSMLFGDNVRKSLPWVAFLGAIFVLACDIIGRLVYYPHEIPLGTVVGIVGSGLFLYLLLNRRSRYA</sequence>
<dbReference type="GO" id="GO:0033214">
    <property type="term" value="P:siderophore-iron import into cell"/>
    <property type="evidence" value="ECO:0007669"/>
    <property type="project" value="TreeGrafter"/>
</dbReference>
<evidence type="ECO:0000256" key="2">
    <source>
        <dbReference type="ARBA" id="ARBA00007935"/>
    </source>
</evidence>
<evidence type="ECO:0000256" key="3">
    <source>
        <dbReference type="ARBA" id="ARBA00022448"/>
    </source>
</evidence>
<dbReference type="GO" id="GO:0022857">
    <property type="term" value="F:transmembrane transporter activity"/>
    <property type="evidence" value="ECO:0007669"/>
    <property type="project" value="InterPro"/>
</dbReference>
<feature type="transmembrane region" description="Helical" evidence="8">
    <location>
        <begin position="324"/>
        <end position="341"/>
    </location>
</feature>
<feature type="transmembrane region" description="Helical" evidence="8">
    <location>
        <begin position="212"/>
        <end position="231"/>
    </location>
</feature>
<keyword evidence="5 8" id="KW-0812">Transmembrane</keyword>
<keyword evidence="6 8" id="KW-1133">Transmembrane helix</keyword>
<dbReference type="CDD" id="cd06550">
    <property type="entry name" value="TM_ABC_iron-siderophores_like"/>
    <property type="match status" value="1"/>
</dbReference>
<dbReference type="SUPFAM" id="SSF81345">
    <property type="entry name" value="ABC transporter involved in vitamin B12 uptake, BtuC"/>
    <property type="match status" value="1"/>
</dbReference>
<comment type="similarity">
    <text evidence="2">Belongs to the binding-protein-dependent transport system permease family. FecCD subfamily.</text>
</comment>
<evidence type="ECO:0000256" key="4">
    <source>
        <dbReference type="ARBA" id="ARBA00022475"/>
    </source>
</evidence>
<evidence type="ECO:0000313" key="10">
    <source>
        <dbReference type="Proteomes" id="UP000184226"/>
    </source>
</evidence>
<dbReference type="Proteomes" id="UP000184226">
    <property type="component" value="Unassembled WGS sequence"/>
</dbReference>
<feature type="transmembrane region" description="Helical" evidence="8">
    <location>
        <begin position="295"/>
        <end position="317"/>
    </location>
</feature>
<evidence type="ECO:0000313" key="9">
    <source>
        <dbReference type="EMBL" id="SHH12401.1"/>
    </source>
</evidence>
<reference evidence="9 10" key="1">
    <citation type="submission" date="2016-11" db="EMBL/GenBank/DDBJ databases">
        <authorList>
            <person name="Jaros S."/>
            <person name="Januszkiewicz K."/>
            <person name="Wedrychowicz H."/>
        </authorList>
    </citation>
    <scope>NUCLEOTIDE SEQUENCE [LARGE SCALE GENOMIC DNA]</scope>
    <source>
        <strain evidence="9 10">CGMCC 1.10190</strain>
    </source>
</reference>
<evidence type="ECO:0000256" key="5">
    <source>
        <dbReference type="ARBA" id="ARBA00022692"/>
    </source>
</evidence>
<organism evidence="9 10">
    <name type="scientific">Pollutimonas bauzanensis</name>
    <dbReference type="NCBI Taxonomy" id="658167"/>
    <lineage>
        <taxon>Bacteria</taxon>
        <taxon>Pseudomonadati</taxon>
        <taxon>Pseudomonadota</taxon>
        <taxon>Betaproteobacteria</taxon>
        <taxon>Burkholderiales</taxon>
        <taxon>Alcaligenaceae</taxon>
        <taxon>Pollutimonas</taxon>
    </lineage>
</organism>
<keyword evidence="4" id="KW-1003">Cell membrane</keyword>
<dbReference type="InterPro" id="IPR000522">
    <property type="entry name" value="ABC_transptr_permease_BtuC"/>
</dbReference>
<feature type="transmembrane region" description="Helical" evidence="8">
    <location>
        <begin position="81"/>
        <end position="101"/>
    </location>
</feature>
<evidence type="ECO:0000256" key="7">
    <source>
        <dbReference type="ARBA" id="ARBA00023136"/>
    </source>
</evidence>
<dbReference type="PANTHER" id="PTHR30472:SF27">
    <property type="entry name" value="PETROBACTIN IMPORT SYSTEM PERMEASE PROTEIN YCLN"/>
    <property type="match status" value="1"/>
</dbReference>
<dbReference type="GO" id="GO:0005886">
    <property type="term" value="C:plasma membrane"/>
    <property type="evidence" value="ECO:0007669"/>
    <property type="project" value="UniProtKB-SubCell"/>
</dbReference>
<gene>
    <name evidence="9" type="ORF">SAMN04488135_102248</name>
</gene>
<feature type="transmembrane region" description="Helical" evidence="8">
    <location>
        <begin position="133"/>
        <end position="152"/>
    </location>
</feature>
<evidence type="ECO:0000256" key="8">
    <source>
        <dbReference type="SAM" id="Phobius"/>
    </source>
</evidence>
<keyword evidence="7 8" id="KW-0472">Membrane</keyword>
<dbReference type="PANTHER" id="PTHR30472">
    <property type="entry name" value="FERRIC ENTEROBACTIN TRANSPORT SYSTEM PERMEASE PROTEIN"/>
    <property type="match status" value="1"/>
</dbReference>
<feature type="transmembrane region" description="Helical" evidence="8">
    <location>
        <begin position="108"/>
        <end position="127"/>
    </location>
</feature>
<protein>
    <submittedName>
        <fullName evidence="9">Iron complex transport system permease protein</fullName>
    </submittedName>
</protein>
<dbReference type="EMBL" id="FQXE01000002">
    <property type="protein sequence ID" value="SHH12401.1"/>
    <property type="molecule type" value="Genomic_DNA"/>
</dbReference>
<dbReference type="AlphaFoldDB" id="A0A1M5QEW5"/>